<evidence type="ECO:0000313" key="2">
    <source>
        <dbReference type="Proteomes" id="UP000237310"/>
    </source>
</evidence>
<dbReference type="PROSITE" id="PS51257">
    <property type="entry name" value="PROKAR_LIPOPROTEIN"/>
    <property type="match status" value="1"/>
</dbReference>
<sequence length="149" mass="16569">MKIVLLLCASLLFLSCKKEVKQSEINTDKIANVPVKVPADSHNSQNSLDWQGTYKGVTPCADCEGIETEIVLNADLTFTLKTKYLGKDDGKVFEEKGVFSWDKTGGIIYLDGLKNRPNQYKVGENQLIQLDMEGHVISGSLAEKYILKK</sequence>
<accession>A0A2S5A8B8</accession>
<proteinExistence type="predicted"/>
<dbReference type="RefSeq" id="WP_103806350.1">
    <property type="nucleotide sequence ID" value="NZ_PQVG01000006.1"/>
</dbReference>
<dbReference type="Gene3D" id="2.40.128.640">
    <property type="match status" value="1"/>
</dbReference>
<gene>
    <name evidence="1" type="ORF">C3L50_11615</name>
</gene>
<protein>
    <submittedName>
        <fullName evidence="1">Copper resistance protein NlpE</fullName>
    </submittedName>
</protein>
<dbReference type="OrthoDB" id="5348860at2"/>
<dbReference type="InterPro" id="IPR007298">
    <property type="entry name" value="Cu-R_lipoprotein_NlpE"/>
</dbReference>
<dbReference type="EMBL" id="PQVG01000006">
    <property type="protein sequence ID" value="POY38776.1"/>
    <property type="molecule type" value="Genomic_DNA"/>
</dbReference>
<organism evidence="1 2">
    <name type="scientific">Flavobacterium alvei</name>
    <dbReference type="NCBI Taxonomy" id="2080416"/>
    <lineage>
        <taxon>Bacteria</taxon>
        <taxon>Pseudomonadati</taxon>
        <taxon>Bacteroidota</taxon>
        <taxon>Flavobacteriia</taxon>
        <taxon>Flavobacteriales</taxon>
        <taxon>Flavobacteriaceae</taxon>
        <taxon>Flavobacterium</taxon>
    </lineage>
</organism>
<dbReference type="AlphaFoldDB" id="A0A2S5A8B8"/>
<keyword evidence="2" id="KW-1185">Reference proteome</keyword>
<dbReference type="Pfam" id="PF04170">
    <property type="entry name" value="NlpE"/>
    <property type="match status" value="1"/>
</dbReference>
<name>A0A2S5A8B8_9FLAO</name>
<reference evidence="1 2" key="1">
    <citation type="submission" date="2018-01" db="EMBL/GenBank/DDBJ databases">
        <authorList>
            <person name="Gaut B.S."/>
            <person name="Morton B.R."/>
            <person name="Clegg M.T."/>
            <person name="Duvall M.R."/>
        </authorList>
    </citation>
    <scope>NUCLEOTIDE SEQUENCE [LARGE SCALE GENOMIC DNA]</scope>
    <source>
        <strain evidence="1 2">HR-AY</strain>
    </source>
</reference>
<dbReference type="Proteomes" id="UP000237310">
    <property type="component" value="Unassembled WGS sequence"/>
</dbReference>
<comment type="caution">
    <text evidence="1">The sequence shown here is derived from an EMBL/GenBank/DDBJ whole genome shotgun (WGS) entry which is preliminary data.</text>
</comment>
<evidence type="ECO:0000313" key="1">
    <source>
        <dbReference type="EMBL" id="POY38776.1"/>
    </source>
</evidence>